<accession>A0AAV2S820</accession>
<keyword evidence="2" id="KW-1185">Reference proteome</keyword>
<comment type="caution">
    <text evidence="1">The sequence shown here is derived from an EMBL/GenBank/DDBJ whole genome shotgun (WGS) entry which is preliminary data.</text>
</comment>
<evidence type="ECO:0000313" key="1">
    <source>
        <dbReference type="EMBL" id="CAL4166322.1"/>
    </source>
</evidence>
<organism evidence="1 2">
    <name type="scientific">Meganyctiphanes norvegica</name>
    <name type="common">Northern krill</name>
    <name type="synonym">Thysanopoda norvegica</name>
    <dbReference type="NCBI Taxonomy" id="48144"/>
    <lineage>
        <taxon>Eukaryota</taxon>
        <taxon>Metazoa</taxon>
        <taxon>Ecdysozoa</taxon>
        <taxon>Arthropoda</taxon>
        <taxon>Crustacea</taxon>
        <taxon>Multicrustacea</taxon>
        <taxon>Malacostraca</taxon>
        <taxon>Eumalacostraca</taxon>
        <taxon>Eucarida</taxon>
        <taxon>Euphausiacea</taxon>
        <taxon>Euphausiidae</taxon>
        <taxon>Meganyctiphanes</taxon>
    </lineage>
</organism>
<name>A0AAV2S820_MEGNR</name>
<evidence type="ECO:0000313" key="2">
    <source>
        <dbReference type="Proteomes" id="UP001497623"/>
    </source>
</evidence>
<protein>
    <recommendedName>
        <fullName evidence="3">Reverse transcriptase</fullName>
    </recommendedName>
</protein>
<dbReference type="EMBL" id="CAXKWB010048001">
    <property type="protein sequence ID" value="CAL4166322.1"/>
    <property type="molecule type" value="Genomic_DNA"/>
</dbReference>
<dbReference type="AlphaFoldDB" id="A0AAV2S820"/>
<dbReference type="Proteomes" id="UP001497623">
    <property type="component" value="Unassembled WGS sequence"/>
</dbReference>
<gene>
    <name evidence="1" type="ORF">MNOR_LOCUS33391</name>
</gene>
<proteinExistence type="predicted"/>
<evidence type="ECO:0008006" key="3">
    <source>
        <dbReference type="Google" id="ProtNLM"/>
    </source>
</evidence>
<feature type="non-terminal residue" evidence="1">
    <location>
        <position position="1"/>
    </location>
</feature>
<feature type="non-terminal residue" evidence="1">
    <location>
        <position position="214"/>
    </location>
</feature>
<sequence length="214" mass="24778">DCHQIVVSHKGRKNSLKTHELEITTAIKRQNDFEYREGLISEPTKTWILPIIKTKNPSIIIDNKKYVIAKKNPTILGLNLRRRSFIKAQAVRQSNSARTELDKLRTLGAMDTKSKLNLIKSLVITRLLYPVIPLHLACKDSMGMLQKVQNDAIRFAYNIYRHNMISNEKLYKLKHKILPINQELHIRAGRIWKKIENGTAADKKTFDKIISMKI</sequence>
<reference evidence="1 2" key="1">
    <citation type="submission" date="2024-05" db="EMBL/GenBank/DDBJ databases">
        <authorList>
            <person name="Wallberg A."/>
        </authorList>
    </citation>
    <scope>NUCLEOTIDE SEQUENCE [LARGE SCALE GENOMIC DNA]</scope>
</reference>